<keyword evidence="1" id="KW-0812">Transmembrane</keyword>
<feature type="transmembrane region" description="Helical" evidence="1">
    <location>
        <begin position="20"/>
        <end position="38"/>
    </location>
</feature>
<protein>
    <submittedName>
        <fullName evidence="2">Uncharacterized protein</fullName>
    </submittedName>
</protein>
<evidence type="ECO:0000313" key="2">
    <source>
        <dbReference type="Ensembl" id="ENSCHIP00010018405.1"/>
    </source>
</evidence>
<keyword evidence="1" id="KW-0472">Membrane</keyword>
<dbReference type="Pfam" id="PF17686">
    <property type="entry name" value="DUF5534"/>
    <property type="match status" value="1"/>
</dbReference>
<keyword evidence="1" id="KW-1133">Transmembrane helix</keyword>
<dbReference type="AlphaFoldDB" id="A0A8C2PG87"/>
<sequence length="344" mass="39896">MGFIHIQYTFCILVNYLRSLFTIFLFPVVIFLWVISVFGNKFTLVFSITWARNLTLSTLRLEFVSLYSHGLFLFISEWMKNLESEALIPTQSILDEEQSHSMKLERYIWDDPWFSSDSRVFWKSYTIFHMHPDHFPLERQPNVTKQPIQFGKQFHMVHGAIPKPRALRATPMQPPASTDDEKNEPARTTLGFIAYSMGLNTNPWNAAWIPHRPALVKVITVACIALTIALIFGTTIAYVIYRLVEAEEKQQLASLYKNIKIPSLGDEEEFFEDEGEDESTYLLPENEKELENFIHSVLNADSQMPSYTVCLSLMWKWDPSPQNRLLPPGQRPLLRVAHHPCQLL</sequence>
<dbReference type="InterPro" id="IPR037549">
    <property type="entry name" value="C19orf18"/>
</dbReference>
<reference evidence="2" key="1">
    <citation type="submission" date="2019-03" db="EMBL/GenBank/DDBJ databases">
        <title>Genome sequencing and reference-guided assembly of Black Bengal Goat (Capra hircus).</title>
        <authorList>
            <person name="Siddiki A.Z."/>
            <person name="Baten A."/>
            <person name="Billah M."/>
            <person name="Alam M.A.U."/>
            <person name="Shawrob K.S.M."/>
            <person name="Saha S."/>
            <person name="Chowdhury M."/>
            <person name="Rahman A.H."/>
            <person name="Stear M."/>
            <person name="Miah G."/>
            <person name="Das G.B."/>
            <person name="Hossain M.M."/>
            <person name="Kumkum M."/>
            <person name="Islam M.S."/>
            <person name="Mollah A.M."/>
            <person name="Ahsan A."/>
            <person name="Tusar F."/>
            <person name="Khan M.K.I."/>
        </authorList>
    </citation>
    <scope>NUCLEOTIDE SEQUENCE [LARGE SCALE GENOMIC DNA]</scope>
</reference>
<accession>A0A8C2PG87</accession>
<proteinExistence type="predicted"/>
<dbReference type="Ensembl" id="ENSCHIT00010025822.1">
    <property type="protein sequence ID" value="ENSCHIP00010018405.1"/>
    <property type="gene ID" value="ENSCHIG00010013334.1"/>
</dbReference>
<organism evidence="2">
    <name type="scientific">Capra hircus</name>
    <name type="common">Goat</name>
    <dbReference type="NCBI Taxonomy" id="9925"/>
    <lineage>
        <taxon>Eukaryota</taxon>
        <taxon>Metazoa</taxon>
        <taxon>Chordata</taxon>
        <taxon>Craniata</taxon>
        <taxon>Vertebrata</taxon>
        <taxon>Euteleostomi</taxon>
        <taxon>Mammalia</taxon>
        <taxon>Eutheria</taxon>
        <taxon>Laurasiatheria</taxon>
        <taxon>Artiodactyla</taxon>
        <taxon>Ruminantia</taxon>
        <taxon>Pecora</taxon>
        <taxon>Bovidae</taxon>
        <taxon>Caprinae</taxon>
        <taxon>Capra</taxon>
    </lineage>
</organism>
<reference evidence="2" key="2">
    <citation type="submission" date="2025-08" db="UniProtKB">
        <authorList>
            <consortium name="Ensembl"/>
        </authorList>
    </citation>
    <scope>IDENTIFICATION</scope>
</reference>
<evidence type="ECO:0000256" key="1">
    <source>
        <dbReference type="SAM" id="Phobius"/>
    </source>
</evidence>
<name>A0A8C2PG87_CAPHI</name>
<dbReference type="PANTHER" id="PTHR38000:SF1">
    <property type="entry name" value="RIKEN CDNA 2900092C05 GENE"/>
    <property type="match status" value="1"/>
</dbReference>
<feature type="transmembrane region" description="Helical" evidence="1">
    <location>
        <begin position="218"/>
        <end position="241"/>
    </location>
</feature>
<dbReference type="PANTHER" id="PTHR38000">
    <property type="entry name" value="RIKEN CDNA 2900092C05"/>
    <property type="match status" value="1"/>
</dbReference>